<evidence type="ECO:0000259" key="1">
    <source>
        <dbReference type="Pfam" id="PF00149"/>
    </source>
</evidence>
<protein>
    <submittedName>
        <fullName evidence="2">Ser/Thr phosphatase family protein</fullName>
    </submittedName>
</protein>
<dbReference type="PANTHER" id="PTHR43143">
    <property type="entry name" value="METALLOPHOSPHOESTERASE, CALCINEURIN SUPERFAMILY"/>
    <property type="match status" value="1"/>
</dbReference>
<dbReference type="PANTHER" id="PTHR43143:SF1">
    <property type="entry name" value="SERINE_THREONINE-PROTEIN PHOSPHATASE CPPED1"/>
    <property type="match status" value="1"/>
</dbReference>
<evidence type="ECO:0000313" key="2">
    <source>
        <dbReference type="EMBL" id="ERI81902.1"/>
    </source>
</evidence>
<accession>U2DK55</accession>
<feature type="domain" description="Calcineurin-like phosphoesterase" evidence="1">
    <location>
        <begin position="138"/>
        <end position="309"/>
    </location>
</feature>
<dbReference type="SUPFAM" id="SSF56300">
    <property type="entry name" value="Metallo-dependent phosphatases"/>
    <property type="match status" value="1"/>
</dbReference>
<evidence type="ECO:0000313" key="3">
    <source>
        <dbReference type="Proteomes" id="UP000016496"/>
    </source>
</evidence>
<proteinExistence type="predicted"/>
<dbReference type="InterPro" id="IPR029052">
    <property type="entry name" value="Metallo-depent_PP-like"/>
</dbReference>
<dbReference type="HOGENOM" id="CLU_067998_0_0_10"/>
<dbReference type="Pfam" id="PF00149">
    <property type="entry name" value="Metallophos"/>
    <property type="match status" value="1"/>
</dbReference>
<gene>
    <name evidence="2" type="ORF">HMPREF1981_02844</name>
</gene>
<comment type="caution">
    <text evidence="2">The sequence shown here is derived from an EMBL/GenBank/DDBJ whole genome shotgun (WGS) entry which is preliminary data.</text>
</comment>
<dbReference type="EMBL" id="AWSV01000150">
    <property type="protein sequence ID" value="ERI81902.1"/>
    <property type="molecule type" value="Genomic_DNA"/>
</dbReference>
<dbReference type="Gene3D" id="3.60.21.10">
    <property type="match status" value="1"/>
</dbReference>
<dbReference type="AlphaFoldDB" id="U2DK55"/>
<dbReference type="PATRIC" id="fig|1321819.3.peg.2632"/>
<organism evidence="2 3">
    <name type="scientific">Bacteroides pyogenes F0041</name>
    <dbReference type="NCBI Taxonomy" id="1321819"/>
    <lineage>
        <taxon>Bacteria</taxon>
        <taxon>Pseudomonadati</taxon>
        <taxon>Bacteroidota</taxon>
        <taxon>Bacteroidia</taxon>
        <taxon>Bacteroidales</taxon>
        <taxon>Bacteroidaceae</taxon>
        <taxon>Bacteroides</taxon>
    </lineage>
</organism>
<name>U2DK55_9BACE</name>
<dbReference type="GO" id="GO:0016787">
    <property type="term" value="F:hydrolase activity"/>
    <property type="evidence" value="ECO:0007669"/>
    <property type="project" value="InterPro"/>
</dbReference>
<sequence>MNIYLKIYILIDFAKNGGKKQVKRLTSPVKKRIFAHRKSHKKSLLKPTMKKTPHTLLRHIRIHPATGRRTLRTSLRLANIHPASGRSLLLALLCCILLAGCDLIDYHPYDVRITGERDVNARNAARIEAACKGKKTIRFVTMGDSQRWYDETEKFVKEINKRDDIDFVIHGGDISDFGLTKEFLWQRDIMNGLKVPYVVLIGNHDCLGTGEEAYRRIFGPTNFAFIAGNVKFVCLNTNALEYDYSEPIPDFDFMEKEWTNRKGEFEKTVVSMHVHPYSDVFNNNVAKVFQYYVTQYPGLQFCTAAHNHSFSDKVPFDDGVHYIVSDCMKNRSYLVFTITPETYEYELVKF</sequence>
<reference evidence="2 3" key="1">
    <citation type="submission" date="2013-08" db="EMBL/GenBank/DDBJ databases">
        <authorList>
            <person name="Weinstock G."/>
            <person name="Sodergren E."/>
            <person name="Wylie T."/>
            <person name="Fulton L."/>
            <person name="Fulton R."/>
            <person name="Fronick C."/>
            <person name="O'Laughlin M."/>
            <person name="Godfrey J."/>
            <person name="Miner T."/>
            <person name="Herter B."/>
            <person name="Appelbaum E."/>
            <person name="Cordes M."/>
            <person name="Lek S."/>
            <person name="Wollam A."/>
            <person name="Pepin K.H."/>
            <person name="Palsikar V.B."/>
            <person name="Mitreva M."/>
            <person name="Wilson R.K."/>
        </authorList>
    </citation>
    <scope>NUCLEOTIDE SEQUENCE [LARGE SCALE GENOMIC DNA]</scope>
    <source>
        <strain evidence="2 3">F0041</strain>
    </source>
</reference>
<dbReference type="InterPro" id="IPR004843">
    <property type="entry name" value="Calcineurin-like_PHP"/>
</dbReference>
<dbReference type="Proteomes" id="UP000016496">
    <property type="component" value="Unassembled WGS sequence"/>
</dbReference>
<dbReference type="InterPro" id="IPR051918">
    <property type="entry name" value="STPP_CPPED1"/>
</dbReference>